<dbReference type="RefSeq" id="WP_110031393.1">
    <property type="nucleotide sequence ID" value="NZ_QGTR01000002.1"/>
</dbReference>
<reference evidence="2 3" key="1">
    <citation type="submission" date="2018-05" db="EMBL/GenBank/DDBJ databases">
        <title>Genomic Encyclopedia of Type Strains, Phase IV (KMG-IV): sequencing the most valuable type-strain genomes for metagenomic binning, comparative biology and taxonomic classification.</title>
        <authorList>
            <person name="Goeker M."/>
        </authorList>
    </citation>
    <scope>NUCLEOTIDE SEQUENCE [LARGE SCALE GENOMIC DNA]</scope>
    <source>
        <strain evidence="2 3">DSM 16791</strain>
    </source>
</reference>
<feature type="domain" description="RES" evidence="1">
    <location>
        <begin position="11"/>
        <end position="131"/>
    </location>
</feature>
<dbReference type="SMART" id="SM00953">
    <property type="entry name" value="RES"/>
    <property type="match status" value="1"/>
</dbReference>
<dbReference type="InterPro" id="IPR014914">
    <property type="entry name" value="RES_dom"/>
</dbReference>
<evidence type="ECO:0000313" key="2">
    <source>
        <dbReference type="EMBL" id="PWW01599.1"/>
    </source>
</evidence>
<dbReference type="AlphaFoldDB" id="A0A317PMW0"/>
<name>A0A317PMW0_9HYPH</name>
<dbReference type="EMBL" id="QGTR01000002">
    <property type="protein sequence ID" value="PWW01599.1"/>
    <property type="molecule type" value="Genomic_DNA"/>
</dbReference>
<comment type="caution">
    <text evidence="2">The sequence shown here is derived from an EMBL/GenBank/DDBJ whole genome shotgun (WGS) entry which is preliminary data.</text>
</comment>
<evidence type="ECO:0000313" key="3">
    <source>
        <dbReference type="Proteomes" id="UP000246352"/>
    </source>
</evidence>
<organism evidence="2 3">
    <name type="scientific">Hoeflea marina</name>
    <dbReference type="NCBI Taxonomy" id="274592"/>
    <lineage>
        <taxon>Bacteria</taxon>
        <taxon>Pseudomonadati</taxon>
        <taxon>Pseudomonadota</taxon>
        <taxon>Alphaproteobacteria</taxon>
        <taxon>Hyphomicrobiales</taxon>
        <taxon>Rhizobiaceae</taxon>
        <taxon>Hoeflea</taxon>
    </lineage>
</organism>
<sequence>MDLWRISPHVDLSGRGGLLVDGRWHQRGVPVVYCCDHPSTALLEVLVHMDRSRIPPRYQLLRIDCPDDLQMLTPSNIPKQAADLDVSRSIGTALLRDRRHPLIRVPSAVMPAAWNILINPMHSGSARITVAETFQYPWDSLILR</sequence>
<keyword evidence="3" id="KW-1185">Reference proteome</keyword>
<dbReference type="OrthoDB" id="9789501at2"/>
<protein>
    <submittedName>
        <fullName evidence="2">RES domain-containing protein</fullName>
    </submittedName>
</protein>
<dbReference type="Pfam" id="PF08808">
    <property type="entry name" value="RES"/>
    <property type="match status" value="1"/>
</dbReference>
<evidence type="ECO:0000259" key="1">
    <source>
        <dbReference type="SMART" id="SM00953"/>
    </source>
</evidence>
<gene>
    <name evidence="2" type="ORF">DFR52_102262</name>
</gene>
<accession>A0A317PMW0</accession>
<proteinExistence type="predicted"/>
<dbReference type="Proteomes" id="UP000246352">
    <property type="component" value="Unassembled WGS sequence"/>
</dbReference>